<name>A0A0H5R7K0_9EUKA</name>
<evidence type="ECO:0000259" key="3">
    <source>
        <dbReference type="PROSITE" id="PS51025"/>
    </source>
</evidence>
<dbReference type="InterPro" id="IPR036483">
    <property type="entry name" value="PWI_dom_sf"/>
</dbReference>
<dbReference type="GO" id="GO:0005681">
    <property type="term" value="C:spliceosomal complex"/>
    <property type="evidence" value="ECO:0007669"/>
    <property type="project" value="TreeGrafter"/>
</dbReference>
<feature type="compositionally biased region" description="Low complexity" evidence="2">
    <location>
        <begin position="192"/>
        <end position="203"/>
    </location>
</feature>
<dbReference type="PANTHER" id="PTHR23148:SF0">
    <property type="entry name" value="SERINE_ARGININE REPETITIVE MATRIX PROTEIN 1"/>
    <property type="match status" value="1"/>
</dbReference>
<dbReference type="SMART" id="SM00311">
    <property type="entry name" value="PWI"/>
    <property type="match status" value="1"/>
</dbReference>
<reference evidence="4" key="1">
    <citation type="submission" date="2015-04" db="EMBL/GenBank/DDBJ databases">
        <title>The genome sequence of the plant pathogenic Rhizarian Plasmodiophora brassicae reveals insights in its biotrophic life cycle and the origin of chitin synthesis.</title>
        <authorList>
            <person name="Schwelm A."/>
            <person name="Fogelqvist J."/>
            <person name="Knaust A."/>
            <person name="Julke S."/>
            <person name="Lilja T."/>
            <person name="Dhandapani V."/>
            <person name="Bonilla-Rosso G."/>
            <person name="Karlsson M."/>
            <person name="Shevchenko A."/>
            <person name="Choi S.R."/>
            <person name="Kim H.G."/>
            <person name="Park J.Y."/>
            <person name="Lim Y.P."/>
            <person name="Ludwig-Muller J."/>
            <person name="Dixelius C."/>
        </authorList>
    </citation>
    <scope>NUCLEOTIDE SEQUENCE</scope>
    <source>
        <tissue evidence="4">Potato root galls</tissue>
    </source>
</reference>
<dbReference type="InterPro" id="IPR002483">
    <property type="entry name" value="PWI_dom"/>
</dbReference>
<feature type="domain" description="PWI" evidence="3">
    <location>
        <begin position="27"/>
        <end position="126"/>
    </location>
</feature>
<dbReference type="Gene3D" id="1.20.1390.10">
    <property type="entry name" value="PWI domain"/>
    <property type="match status" value="1"/>
</dbReference>
<feature type="compositionally biased region" description="Polar residues" evidence="2">
    <location>
        <begin position="345"/>
        <end position="359"/>
    </location>
</feature>
<dbReference type="Pfam" id="PF01480">
    <property type="entry name" value="PWI"/>
    <property type="match status" value="1"/>
</dbReference>
<feature type="region of interest" description="Disordered" evidence="2">
    <location>
        <begin position="139"/>
        <end position="323"/>
    </location>
</feature>
<feature type="region of interest" description="Disordered" evidence="2">
    <location>
        <begin position="339"/>
        <end position="359"/>
    </location>
</feature>
<feature type="compositionally biased region" description="Basic and acidic residues" evidence="2">
    <location>
        <begin position="289"/>
        <end position="302"/>
    </location>
</feature>
<dbReference type="EMBL" id="HACM01009339">
    <property type="protein sequence ID" value="CRZ09781.1"/>
    <property type="molecule type" value="Transcribed_RNA"/>
</dbReference>
<evidence type="ECO:0000256" key="2">
    <source>
        <dbReference type="SAM" id="MobiDB-lite"/>
    </source>
</evidence>
<dbReference type="PANTHER" id="PTHR23148">
    <property type="entry name" value="SERINE/ARGININE REGULATED NUCLEAR MATRIX PROTEIN"/>
    <property type="match status" value="1"/>
</dbReference>
<evidence type="ECO:0000256" key="1">
    <source>
        <dbReference type="ARBA" id="ARBA00022664"/>
    </source>
</evidence>
<dbReference type="SUPFAM" id="SSF101233">
    <property type="entry name" value="PWI domain"/>
    <property type="match status" value="1"/>
</dbReference>
<dbReference type="AlphaFoldDB" id="A0A0H5R7K0"/>
<proteinExistence type="predicted"/>
<dbReference type="GO" id="GO:0006397">
    <property type="term" value="P:mRNA processing"/>
    <property type="evidence" value="ECO:0007669"/>
    <property type="project" value="UniProtKB-KW"/>
</dbReference>
<accession>A0A0H5R7K0</accession>
<protein>
    <recommendedName>
        <fullName evidence="3">PWI domain-containing protein</fullName>
    </recommendedName>
</protein>
<dbReference type="GO" id="GO:0003723">
    <property type="term" value="F:RNA binding"/>
    <property type="evidence" value="ECO:0007669"/>
    <property type="project" value="TreeGrafter"/>
</dbReference>
<feature type="compositionally biased region" description="Basic residues" evidence="2">
    <location>
        <begin position="204"/>
        <end position="277"/>
    </location>
</feature>
<dbReference type="GO" id="GO:0048024">
    <property type="term" value="P:regulation of mRNA splicing, via spliceosome"/>
    <property type="evidence" value="ECO:0007669"/>
    <property type="project" value="TreeGrafter"/>
</dbReference>
<feature type="compositionally biased region" description="Polar residues" evidence="2">
    <location>
        <begin position="139"/>
        <end position="150"/>
    </location>
</feature>
<organism evidence="4">
    <name type="scientific">Spongospora subterranea</name>
    <dbReference type="NCBI Taxonomy" id="70186"/>
    <lineage>
        <taxon>Eukaryota</taxon>
        <taxon>Sar</taxon>
        <taxon>Rhizaria</taxon>
        <taxon>Endomyxa</taxon>
        <taxon>Phytomyxea</taxon>
        <taxon>Plasmodiophorida</taxon>
        <taxon>Plasmodiophoridae</taxon>
        <taxon>Spongospora</taxon>
    </lineage>
</organism>
<feature type="compositionally biased region" description="Basic residues" evidence="2">
    <location>
        <begin position="155"/>
        <end position="191"/>
    </location>
</feature>
<evidence type="ECO:0000313" key="4">
    <source>
        <dbReference type="EMBL" id="CRZ09781.1"/>
    </source>
</evidence>
<keyword evidence="1" id="KW-0507">mRNA processing</keyword>
<dbReference type="InterPro" id="IPR052225">
    <property type="entry name" value="Ser/Arg_repetitive_matrix"/>
</dbReference>
<sequence>MQSTFFRGTSHEQDSRFSNKNRQLVAKLKCPSNFNTKVDMSKVALETIKPWISQRITDLLGIEDDVVVNLCFNMLETGDIVDPRELQINLTGFMGANSKLFVSELWTMLISAQSSEGGIPADLLRQYLDHAKTTTVSEVIPTAATQSGDISPNIRGRRRSASPRNNRRSLSPRRRRSRSPRRPASPRRHISRISSPSRKLSPSPRRRRSSRSPRRRRPSSPNRRRRRKSRSPGKRRSPSTGVRTRRKSRSKSAGRRRHRSDHSERKKRRRHRRRRSQSKSSSSSVSPPRDADDKMTKNDRTIADVNPVESEPIRSSADSMDPRAAEDNLRILALRSIVINKNKAARTSASRSQSPPNHS</sequence>
<dbReference type="PROSITE" id="PS51025">
    <property type="entry name" value="PWI"/>
    <property type="match status" value="1"/>
</dbReference>